<keyword evidence="1" id="KW-0378">Hydrolase</keyword>
<dbReference type="RefSeq" id="WP_108852730.1">
    <property type="nucleotide sequence ID" value="NZ_OMOQ01000001.1"/>
</dbReference>
<protein>
    <submittedName>
        <fullName evidence="1">1,4-dihydroxy-2-naphthoyl-CoA hydrolase</fullName>
        <ecNumber evidence="1">3.1.2.28</ecNumber>
    </submittedName>
</protein>
<dbReference type="Gene3D" id="3.10.129.10">
    <property type="entry name" value="Hotdog Thioesterase"/>
    <property type="match status" value="1"/>
</dbReference>
<dbReference type="AlphaFoldDB" id="A0A2R8B789"/>
<dbReference type="Proteomes" id="UP000244924">
    <property type="component" value="Unassembled WGS sequence"/>
</dbReference>
<dbReference type="Pfam" id="PF13279">
    <property type="entry name" value="4HBT_2"/>
    <property type="match status" value="1"/>
</dbReference>
<name>A0A2R8B789_9RHOB</name>
<dbReference type="InterPro" id="IPR029069">
    <property type="entry name" value="HotDog_dom_sf"/>
</dbReference>
<keyword evidence="2" id="KW-1185">Reference proteome</keyword>
<evidence type="ECO:0000313" key="1">
    <source>
        <dbReference type="EMBL" id="SPH18402.1"/>
    </source>
</evidence>
<evidence type="ECO:0000313" key="2">
    <source>
        <dbReference type="Proteomes" id="UP000244924"/>
    </source>
</evidence>
<dbReference type="EC" id="3.1.2.28" evidence="1"/>
<reference evidence="1 2" key="1">
    <citation type="submission" date="2018-03" db="EMBL/GenBank/DDBJ databases">
        <authorList>
            <person name="Keele B.F."/>
        </authorList>
    </citation>
    <scope>NUCLEOTIDE SEQUENCE [LARGE SCALE GENOMIC DNA]</scope>
    <source>
        <strain evidence="1 2">CECT 8626</strain>
    </source>
</reference>
<proteinExistence type="predicted"/>
<gene>
    <name evidence="1" type="ORF">DEA8626_01940</name>
</gene>
<dbReference type="OrthoDB" id="7204167at2"/>
<dbReference type="CDD" id="cd00586">
    <property type="entry name" value="4HBT"/>
    <property type="match status" value="1"/>
</dbReference>
<sequence>MSFSRDFTVQFGHCDPAGIIFFPRYFEMLNATVEAFFAEALNYSFTRIHIDEGCGVPTAHLDVDFRAPSRLADILTFTLNVVRIGGSSASFETRVTCGEELRMTVRQVIVWTGPGLRPARWPAGLAVALGAHLTGEEAAT</sequence>
<accession>A0A2R8B789</accession>
<dbReference type="EMBL" id="OMOQ01000001">
    <property type="protein sequence ID" value="SPH18402.1"/>
    <property type="molecule type" value="Genomic_DNA"/>
</dbReference>
<dbReference type="SUPFAM" id="SSF54637">
    <property type="entry name" value="Thioesterase/thiol ester dehydrase-isomerase"/>
    <property type="match status" value="1"/>
</dbReference>
<dbReference type="GO" id="GO:0061522">
    <property type="term" value="F:1,4-dihydroxy-2-naphthoyl-CoA thioesterase activity"/>
    <property type="evidence" value="ECO:0007669"/>
    <property type="project" value="UniProtKB-EC"/>
</dbReference>
<organism evidence="1 2">
    <name type="scientific">Albidovulum aquaemixtae</name>
    <dbReference type="NCBI Taxonomy" id="1542388"/>
    <lineage>
        <taxon>Bacteria</taxon>
        <taxon>Pseudomonadati</taxon>
        <taxon>Pseudomonadota</taxon>
        <taxon>Alphaproteobacteria</taxon>
        <taxon>Rhodobacterales</taxon>
        <taxon>Paracoccaceae</taxon>
        <taxon>Albidovulum</taxon>
    </lineage>
</organism>